<evidence type="ECO:0000256" key="1">
    <source>
        <dbReference type="SAM" id="SignalP"/>
    </source>
</evidence>
<proteinExistence type="predicted"/>
<name>A0ABS7GD14_9BACT</name>
<protein>
    <submittedName>
        <fullName evidence="2">Uncharacterized protein</fullName>
    </submittedName>
</protein>
<feature type="signal peptide" evidence="1">
    <location>
        <begin position="1"/>
        <end position="16"/>
    </location>
</feature>
<dbReference type="RefSeq" id="WP_220250890.1">
    <property type="nucleotide sequence ID" value="NZ_JAICCF010000003.1"/>
</dbReference>
<reference evidence="2 3" key="1">
    <citation type="submission" date="2021-08" db="EMBL/GenBank/DDBJ databases">
        <title>The genome sequence of Chitinophaga sp. B61.</title>
        <authorList>
            <person name="Zhang X."/>
        </authorList>
    </citation>
    <scope>NUCLEOTIDE SEQUENCE [LARGE SCALE GENOMIC DNA]</scope>
    <source>
        <strain evidence="2 3">B61</strain>
    </source>
</reference>
<accession>A0ABS7GD14</accession>
<dbReference type="Proteomes" id="UP000812961">
    <property type="component" value="Unassembled WGS sequence"/>
</dbReference>
<organism evidence="2 3">
    <name type="scientific">Chitinophaga rhizophila</name>
    <dbReference type="NCBI Taxonomy" id="2866212"/>
    <lineage>
        <taxon>Bacteria</taxon>
        <taxon>Pseudomonadati</taxon>
        <taxon>Bacteroidota</taxon>
        <taxon>Chitinophagia</taxon>
        <taxon>Chitinophagales</taxon>
        <taxon>Chitinophagaceae</taxon>
        <taxon>Chitinophaga</taxon>
    </lineage>
</organism>
<keyword evidence="1" id="KW-0732">Signal</keyword>
<evidence type="ECO:0000313" key="2">
    <source>
        <dbReference type="EMBL" id="MBW8685564.1"/>
    </source>
</evidence>
<comment type="caution">
    <text evidence="2">The sequence shown here is derived from an EMBL/GenBank/DDBJ whole genome shotgun (WGS) entry which is preliminary data.</text>
</comment>
<gene>
    <name evidence="2" type="ORF">K1Y79_14585</name>
</gene>
<sequence length="332" mass="37363">MRKILFILLIPFTAFAQQIVITGQVPDCPDSVDVFMYKPIGTYFNAQYKQNVGKVVGHQFKLAVPMTSPGFVILESKHVKSVLFVEPGDYVDIGVSRNGSQGEKIYKGNNAAGHELFNNETPLSESNVAAAMEYVLDSARTVNGALWGLRNTLGELKSPLLAYLRKGEISVGFYENMVTTLEGRLVYHFLNTIGHRLDKPEARKNKALTDKELKQLLQDVCELFDPFDTKYTIIPDVSHLVAKKCYLIQRGFLRGAAPMNDFWLHFDESSRSYAYAPSALLEMNAGNEFVAYLTTRKVFAKSNHATLLDYFKYNFPKSAYLPVVEQLMTKKG</sequence>
<dbReference type="EMBL" id="JAICCF010000003">
    <property type="protein sequence ID" value="MBW8685564.1"/>
    <property type="molecule type" value="Genomic_DNA"/>
</dbReference>
<feature type="chain" id="PRO_5046898657" evidence="1">
    <location>
        <begin position="17"/>
        <end position="332"/>
    </location>
</feature>
<keyword evidence="3" id="KW-1185">Reference proteome</keyword>
<evidence type="ECO:0000313" key="3">
    <source>
        <dbReference type="Proteomes" id="UP000812961"/>
    </source>
</evidence>